<gene>
    <name evidence="3" type="ORF">HBJ55_08495</name>
</gene>
<evidence type="ECO:0000313" key="3">
    <source>
        <dbReference type="EMBL" id="NIC05461.1"/>
    </source>
</evidence>
<dbReference type="RefSeq" id="WP_167113039.1">
    <property type="nucleotide sequence ID" value="NZ_JAAQTO010000019.1"/>
</dbReference>
<evidence type="ECO:0000256" key="2">
    <source>
        <dbReference type="ARBA" id="ARBA00022679"/>
    </source>
</evidence>
<keyword evidence="2" id="KW-0808">Transferase</keyword>
<keyword evidence="4" id="KW-1185">Reference proteome</keyword>
<comment type="caution">
    <text evidence="3">The sequence shown here is derived from an EMBL/GenBank/DDBJ whole genome shotgun (WGS) entry which is preliminary data.</text>
</comment>
<dbReference type="PANTHER" id="PTHR30160:SF15">
    <property type="entry name" value="GLYCOSYLTRANSFERASE HI_0523-RELATED"/>
    <property type="match status" value="1"/>
</dbReference>
<sequence>MTSSSSVAGRHATDPPPHILVVRNDKLGDFMLAWPALACLKAGAPEARISILVPSYTAPIARLCPWIDEVILDPGGDAGKKEQRKLLARLRSGHFTSMLTLFSTPRIGWLGWRAGIPHRLAPATKWAQLFYNHRIVQRRSRSAKPEYQYNIELAEALLSSLGRKAEPRPAPPFWPLPTGAAEAQREAIASELGLDAARPWLFLHAGSGGSAVNLTADQYAELATRVDSCLAHEGIRPHWLLTAGPGEERIASDLCIALRAEDLHADVLPPRSGIDEFALTLGAADLFIAGSTGPLHIAGCLNRPTAGFYPARRSATPLRWQTCNDESRRLAFSPPESAGESEMSAIDLAAAAASIATFLKTYRARGHTL</sequence>
<dbReference type="Pfam" id="PF01075">
    <property type="entry name" value="Glyco_transf_9"/>
    <property type="match status" value="1"/>
</dbReference>
<organism evidence="3 4">
    <name type="scientific">Billgrantia bachuensis</name>
    <dbReference type="NCBI Taxonomy" id="2717286"/>
    <lineage>
        <taxon>Bacteria</taxon>
        <taxon>Pseudomonadati</taxon>
        <taxon>Pseudomonadota</taxon>
        <taxon>Gammaproteobacteria</taxon>
        <taxon>Oceanospirillales</taxon>
        <taxon>Halomonadaceae</taxon>
        <taxon>Billgrantia</taxon>
    </lineage>
</organism>
<dbReference type="InterPro" id="IPR051199">
    <property type="entry name" value="LPS_LOS_Heptosyltrfase"/>
</dbReference>
<keyword evidence="1" id="KW-0328">Glycosyltransferase</keyword>
<dbReference type="EMBL" id="JAAQTO010000019">
    <property type="protein sequence ID" value="NIC05461.1"/>
    <property type="molecule type" value="Genomic_DNA"/>
</dbReference>
<dbReference type="InterPro" id="IPR002201">
    <property type="entry name" value="Glyco_trans_9"/>
</dbReference>
<reference evidence="3 4" key="1">
    <citation type="submission" date="2020-03" db="EMBL/GenBank/DDBJ databases">
        <title>Identification of Halomonas strains.</title>
        <authorList>
            <person name="Xiao Z."/>
            <person name="Dong F."/>
            <person name="Wang Z."/>
            <person name="Zhao J.-Y."/>
        </authorList>
    </citation>
    <scope>NUCLEOTIDE SEQUENCE [LARGE SCALE GENOMIC DNA]</scope>
    <source>
        <strain evidence="3 4">DX6</strain>
    </source>
</reference>
<accession>A0ABX0PSB2</accession>
<evidence type="ECO:0000313" key="4">
    <source>
        <dbReference type="Proteomes" id="UP001318321"/>
    </source>
</evidence>
<protein>
    <submittedName>
        <fullName evidence="3">Glycosyltransferase family 9 protein</fullName>
    </submittedName>
</protein>
<name>A0ABX0PSB2_9GAMM</name>
<evidence type="ECO:0000256" key="1">
    <source>
        <dbReference type="ARBA" id="ARBA00022676"/>
    </source>
</evidence>
<dbReference type="CDD" id="cd03789">
    <property type="entry name" value="GT9_LPS_heptosyltransferase"/>
    <property type="match status" value="1"/>
</dbReference>
<dbReference type="PANTHER" id="PTHR30160">
    <property type="entry name" value="TETRAACYLDISACCHARIDE 4'-KINASE-RELATED"/>
    <property type="match status" value="1"/>
</dbReference>
<dbReference type="Proteomes" id="UP001318321">
    <property type="component" value="Unassembled WGS sequence"/>
</dbReference>
<proteinExistence type="predicted"/>
<dbReference type="Gene3D" id="3.40.50.2000">
    <property type="entry name" value="Glycogen Phosphorylase B"/>
    <property type="match status" value="2"/>
</dbReference>
<dbReference type="SUPFAM" id="SSF53756">
    <property type="entry name" value="UDP-Glycosyltransferase/glycogen phosphorylase"/>
    <property type="match status" value="1"/>
</dbReference>